<dbReference type="EMBL" id="GL537824">
    <property type="protein sequence ID" value="EFQ85642.1"/>
    <property type="molecule type" value="Genomic_DNA"/>
</dbReference>
<reference evidence="3 4" key="1">
    <citation type="journal article" date="2010" name="Genome Biol.">
        <title>A first genome assembly of the barley fungal pathogen Pyrenophora teres f. teres.</title>
        <authorList>
            <person name="Ellwood S.R."/>
            <person name="Liu Z."/>
            <person name="Syme R.A."/>
            <person name="Lai Z."/>
            <person name="Hane J.K."/>
            <person name="Keiper F."/>
            <person name="Moffat C.S."/>
            <person name="Oliver R.P."/>
            <person name="Friesen T.L."/>
        </authorList>
    </citation>
    <scope>NUCLEOTIDE SEQUENCE [LARGE SCALE GENOMIC DNA]</scope>
    <source>
        <strain evidence="3 4">0-1</strain>
    </source>
</reference>
<evidence type="ECO:0000313" key="3">
    <source>
        <dbReference type="EMBL" id="EFQ85642.1"/>
    </source>
</evidence>
<sequence length="237" mass="27686">MPSEEEEPPRRSIRQRRPPERARASPSSEQVIPRKRRVKQEPREKPVVVTQDGNVPSVNDFTAFLEAYKKLEFNHAQQLADSVKLQSNNAELQIENKKQLVDNAKLQADNKMIMSEKAKLETSNVDLQTKNVKLQTEIAKLQDDLSQQSAWIEKAKAKSHADAVVVRKNAEEHENLKKKLEHTTSEKNRLYNGDLAWSEKQKKMTKQLQYGEERFKLQAERFRDYQWRVKLLGEERL</sequence>
<organism evidence="4">
    <name type="scientific">Pyrenophora teres f. teres (strain 0-1)</name>
    <name type="common">Barley net blotch fungus</name>
    <name type="synonym">Drechslera teres f. teres</name>
    <dbReference type="NCBI Taxonomy" id="861557"/>
    <lineage>
        <taxon>Eukaryota</taxon>
        <taxon>Fungi</taxon>
        <taxon>Dikarya</taxon>
        <taxon>Ascomycota</taxon>
        <taxon>Pezizomycotina</taxon>
        <taxon>Dothideomycetes</taxon>
        <taxon>Pleosporomycetidae</taxon>
        <taxon>Pleosporales</taxon>
        <taxon>Pleosporineae</taxon>
        <taxon>Pleosporaceae</taxon>
        <taxon>Pyrenophora</taxon>
    </lineage>
</organism>
<dbReference type="HOGENOM" id="CLU_1171140_0_0_1"/>
<dbReference type="AlphaFoldDB" id="E3S8P3"/>
<evidence type="ECO:0000313" key="4">
    <source>
        <dbReference type="Proteomes" id="UP000001067"/>
    </source>
</evidence>
<evidence type="ECO:0000256" key="2">
    <source>
        <dbReference type="SAM" id="MobiDB-lite"/>
    </source>
</evidence>
<dbReference type="KEGG" id="pte:PTT_19364"/>
<accession>E3S8P3</accession>
<keyword evidence="1" id="KW-0175">Coiled coil</keyword>
<dbReference type="Proteomes" id="UP000001067">
    <property type="component" value="Unassembled WGS sequence"/>
</dbReference>
<name>E3S8P3_PYRTT</name>
<protein>
    <submittedName>
        <fullName evidence="3">Uncharacterized protein</fullName>
    </submittedName>
</protein>
<proteinExistence type="predicted"/>
<keyword evidence="4" id="KW-1185">Reference proteome</keyword>
<feature type="region of interest" description="Disordered" evidence="2">
    <location>
        <begin position="1"/>
        <end position="51"/>
    </location>
</feature>
<evidence type="ECO:0000256" key="1">
    <source>
        <dbReference type="SAM" id="Coils"/>
    </source>
</evidence>
<feature type="coiled-coil region" evidence="1">
    <location>
        <begin position="80"/>
        <end position="186"/>
    </location>
</feature>
<gene>
    <name evidence="3" type="ORF">PTT_19364</name>
</gene>